<dbReference type="AlphaFoldDB" id="A0A7C4D8C5"/>
<dbReference type="Gene3D" id="3.30.70.20">
    <property type="match status" value="1"/>
</dbReference>
<sequence length="161" mass="18568">MSYRETGVLTIEDLARKELLPSDERLRRGPVVILECPEEIPCNLCIYACPFKAISKDRIYSVPRVDFDKCIGCGACIPQCPGLAIFVVDLSRENYALISLPYEMLPKPEKDSIAVLLDREGREVGVGRIVKVWQYDKTWVVTVEVPRDKWWEVRNIRIQRK</sequence>
<dbReference type="EMBL" id="DTBJ01000024">
    <property type="protein sequence ID" value="HGM58632.1"/>
    <property type="molecule type" value="Genomic_DNA"/>
</dbReference>
<dbReference type="GO" id="GO:0016491">
    <property type="term" value="F:oxidoreductase activity"/>
    <property type="evidence" value="ECO:0007669"/>
    <property type="project" value="UniProtKB-ARBA"/>
</dbReference>
<dbReference type="InterPro" id="IPR017896">
    <property type="entry name" value="4Fe4S_Fe-S-bd"/>
</dbReference>
<gene>
    <name evidence="2" type="ORF">ENU14_03475</name>
</gene>
<reference evidence="2" key="1">
    <citation type="journal article" date="2020" name="mSystems">
        <title>Genome- and Community-Level Interaction Insights into Carbon Utilization and Element Cycling Functions of Hydrothermarchaeota in Hydrothermal Sediment.</title>
        <authorList>
            <person name="Zhou Z."/>
            <person name="Liu Y."/>
            <person name="Xu W."/>
            <person name="Pan J."/>
            <person name="Luo Z.H."/>
            <person name="Li M."/>
        </authorList>
    </citation>
    <scope>NUCLEOTIDE SEQUENCE [LARGE SCALE GENOMIC DNA]</scope>
    <source>
        <strain evidence="2">SpSt-642</strain>
    </source>
</reference>
<dbReference type="Pfam" id="PF00037">
    <property type="entry name" value="Fer4"/>
    <property type="match status" value="1"/>
</dbReference>
<dbReference type="InterPro" id="IPR017900">
    <property type="entry name" value="4Fe4S_Fe_S_CS"/>
</dbReference>
<dbReference type="PROSITE" id="PS51379">
    <property type="entry name" value="4FE4S_FER_2"/>
    <property type="match status" value="1"/>
</dbReference>
<feature type="domain" description="4Fe-4S ferredoxin-type" evidence="1">
    <location>
        <begin position="61"/>
        <end position="90"/>
    </location>
</feature>
<dbReference type="SUPFAM" id="SSF54862">
    <property type="entry name" value="4Fe-4S ferredoxins"/>
    <property type="match status" value="1"/>
</dbReference>
<evidence type="ECO:0000313" key="2">
    <source>
        <dbReference type="EMBL" id="HGM58632.1"/>
    </source>
</evidence>
<dbReference type="PROSITE" id="PS00198">
    <property type="entry name" value="4FE4S_FER_1"/>
    <property type="match status" value="1"/>
</dbReference>
<evidence type="ECO:0000259" key="1">
    <source>
        <dbReference type="PROSITE" id="PS51379"/>
    </source>
</evidence>
<organism evidence="2">
    <name type="scientific">Staphylothermus marinus</name>
    <dbReference type="NCBI Taxonomy" id="2280"/>
    <lineage>
        <taxon>Archaea</taxon>
        <taxon>Thermoproteota</taxon>
        <taxon>Thermoprotei</taxon>
        <taxon>Desulfurococcales</taxon>
        <taxon>Desulfurococcaceae</taxon>
        <taxon>Staphylothermus</taxon>
    </lineage>
</organism>
<proteinExistence type="predicted"/>
<name>A0A7C4D8C5_STAMA</name>
<accession>A0A7C4D8C5</accession>
<comment type="caution">
    <text evidence="2">The sequence shown here is derived from an EMBL/GenBank/DDBJ whole genome shotgun (WGS) entry which is preliminary data.</text>
</comment>
<protein>
    <submittedName>
        <fullName evidence="2">4Fe-4S dicluster domain-containing protein</fullName>
    </submittedName>
</protein>